<reference evidence="1 2" key="1">
    <citation type="submission" date="2012-12" db="EMBL/GenBank/DDBJ databases">
        <title>Whole genome shotgun sequence of Gordonia sihwensis NBRC 108236.</title>
        <authorList>
            <person name="Yoshida I."/>
            <person name="Hosoyama A."/>
            <person name="Tsuchikane K."/>
            <person name="Ando Y."/>
            <person name="Baba S."/>
            <person name="Ohji S."/>
            <person name="Hamada M."/>
            <person name="Tamura T."/>
            <person name="Yamazoe A."/>
            <person name="Yamazaki S."/>
            <person name="Fujita N."/>
        </authorList>
    </citation>
    <scope>NUCLEOTIDE SEQUENCE [LARGE SCALE GENOMIC DNA]</scope>
    <source>
        <strain evidence="1 2">NBRC 108236</strain>
    </source>
</reference>
<dbReference type="Proteomes" id="UP000035083">
    <property type="component" value="Unassembled WGS sequence"/>
</dbReference>
<dbReference type="AlphaFoldDB" id="L7LIC4"/>
<protein>
    <submittedName>
        <fullName evidence="1">Uncharacterized protein</fullName>
    </submittedName>
</protein>
<organism evidence="1 2">
    <name type="scientific">Gordonia sihwensis NBRC 108236</name>
    <dbReference type="NCBI Taxonomy" id="1223544"/>
    <lineage>
        <taxon>Bacteria</taxon>
        <taxon>Bacillati</taxon>
        <taxon>Actinomycetota</taxon>
        <taxon>Actinomycetes</taxon>
        <taxon>Mycobacteriales</taxon>
        <taxon>Gordoniaceae</taxon>
        <taxon>Gordonia</taxon>
    </lineage>
</organism>
<gene>
    <name evidence="1" type="ORF">GSI01S_10_02170</name>
</gene>
<keyword evidence="2" id="KW-1185">Reference proteome</keyword>
<dbReference type="EMBL" id="BANU01000010">
    <property type="protein sequence ID" value="GAC60624.1"/>
    <property type="molecule type" value="Genomic_DNA"/>
</dbReference>
<proteinExistence type="predicted"/>
<accession>L7LIC4</accession>
<evidence type="ECO:0000313" key="2">
    <source>
        <dbReference type="Proteomes" id="UP000035083"/>
    </source>
</evidence>
<sequence length="67" mass="7166">MGDIYCGGCGGLGGHSQRCPETPGWIWRRLADVAERIAHTTGATPEMQNTAWAAEAHCLQLAREAQG</sequence>
<comment type="caution">
    <text evidence="1">The sequence shown here is derived from an EMBL/GenBank/DDBJ whole genome shotgun (WGS) entry which is preliminary data.</text>
</comment>
<name>L7LIC4_9ACTN</name>
<evidence type="ECO:0000313" key="1">
    <source>
        <dbReference type="EMBL" id="GAC60624.1"/>
    </source>
</evidence>